<proteinExistence type="inferred from homology"/>
<dbReference type="Proteomes" id="UP000281391">
    <property type="component" value="Chromosome"/>
</dbReference>
<dbReference type="Gene3D" id="3.40.50.720">
    <property type="entry name" value="NAD(P)-binding Rossmann-like Domain"/>
    <property type="match status" value="1"/>
</dbReference>
<dbReference type="PANTHER" id="PTHR11092:SF0">
    <property type="entry name" value="EPIMERASE FAMILY PROTEIN SDR39U1"/>
    <property type="match status" value="1"/>
</dbReference>
<dbReference type="InterPro" id="IPR001509">
    <property type="entry name" value="Epimerase_deHydtase"/>
</dbReference>
<sequence>MRILITGATGLIGSSLTRRLAALSHQITVLTRNVERARGRLGDNDIRYWSTLQDKQNLDDIDAVINLAGEPIADKRWSKAQKERLCRSRWELTEKLASLINASATPPAVLISGSAVGYYGDQDQAVVTEDEAPQDEFTHQLCQRWESLALRAQSDATRVCLLRTGVVLAPNGGALAKMLPPFRFGLGGPIGNGRQYLPWIHLDDMVNGIIFLLEHPTLHGPFNMVAPYPVHNEQFAATLARVLDRPAFLRLPALAITLMMGEAAVLVLGGQRAVPKRLEEAGFSFQYFELEQALEAVINHQT</sequence>
<organism evidence="4 5">
    <name type="scientific">Serratia odorifera</name>
    <dbReference type="NCBI Taxonomy" id="618"/>
    <lineage>
        <taxon>Bacteria</taxon>
        <taxon>Pseudomonadati</taxon>
        <taxon>Pseudomonadota</taxon>
        <taxon>Gammaproteobacteria</taxon>
        <taxon>Enterobacterales</taxon>
        <taxon>Yersiniaceae</taxon>
        <taxon>Serratia</taxon>
    </lineage>
</organism>
<dbReference type="AlphaFoldDB" id="A0A3S4HRH7"/>
<dbReference type="RefSeq" id="WP_004960463.1">
    <property type="nucleotide sequence ID" value="NZ_LR134117.1"/>
</dbReference>
<dbReference type="Pfam" id="PF01370">
    <property type="entry name" value="Epimerase"/>
    <property type="match status" value="1"/>
</dbReference>
<feature type="domain" description="DUF1731" evidence="3">
    <location>
        <begin position="251"/>
        <end position="296"/>
    </location>
</feature>
<feature type="domain" description="NAD-dependent epimerase/dehydratase" evidence="2">
    <location>
        <begin position="3"/>
        <end position="217"/>
    </location>
</feature>
<dbReference type="InterPro" id="IPR010099">
    <property type="entry name" value="SDR39U1"/>
</dbReference>
<dbReference type="NCBIfam" id="TIGR01777">
    <property type="entry name" value="yfcH"/>
    <property type="match status" value="1"/>
</dbReference>
<dbReference type="SUPFAM" id="SSF51735">
    <property type="entry name" value="NAD(P)-binding Rossmann-fold domains"/>
    <property type="match status" value="1"/>
</dbReference>
<dbReference type="KEGG" id="sof:NCTC11214_03349"/>
<evidence type="ECO:0000259" key="2">
    <source>
        <dbReference type="Pfam" id="PF01370"/>
    </source>
</evidence>
<protein>
    <submittedName>
        <fullName evidence="4">Epimerase family protein SA0724</fullName>
    </submittedName>
</protein>
<evidence type="ECO:0000313" key="4">
    <source>
        <dbReference type="EMBL" id="VDZ60252.1"/>
    </source>
</evidence>
<name>A0A3S4HRH7_SEROD</name>
<dbReference type="PANTHER" id="PTHR11092">
    <property type="entry name" value="SUGAR NUCLEOTIDE EPIMERASE RELATED"/>
    <property type="match status" value="1"/>
</dbReference>
<dbReference type="Pfam" id="PF08338">
    <property type="entry name" value="DUF1731"/>
    <property type="match status" value="1"/>
</dbReference>
<comment type="similarity">
    <text evidence="1">Belongs to the NAD(P)-dependent epimerase/dehydratase family. SDR39U1 subfamily.</text>
</comment>
<dbReference type="CDD" id="cd05242">
    <property type="entry name" value="SDR_a8"/>
    <property type="match status" value="1"/>
</dbReference>
<reference evidence="4 5" key="1">
    <citation type="submission" date="2018-12" db="EMBL/GenBank/DDBJ databases">
        <authorList>
            <consortium name="Pathogen Informatics"/>
        </authorList>
    </citation>
    <scope>NUCLEOTIDE SEQUENCE [LARGE SCALE GENOMIC DNA]</scope>
    <source>
        <strain evidence="4 5">NCTC11214</strain>
    </source>
</reference>
<evidence type="ECO:0000259" key="3">
    <source>
        <dbReference type="Pfam" id="PF08338"/>
    </source>
</evidence>
<gene>
    <name evidence="4" type="ORF">NCTC11214_03349</name>
</gene>
<dbReference type="InterPro" id="IPR036291">
    <property type="entry name" value="NAD(P)-bd_dom_sf"/>
</dbReference>
<evidence type="ECO:0000256" key="1">
    <source>
        <dbReference type="ARBA" id="ARBA00009353"/>
    </source>
</evidence>
<evidence type="ECO:0000313" key="5">
    <source>
        <dbReference type="Proteomes" id="UP000281391"/>
    </source>
</evidence>
<dbReference type="InterPro" id="IPR013549">
    <property type="entry name" value="DUF1731"/>
</dbReference>
<dbReference type="EMBL" id="LR134117">
    <property type="protein sequence ID" value="VDZ60252.1"/>
    <property type="molecule type" value="Genomic_DNA"/>
</dbReference>
<accession>A0A3S4HRH7</accession>